<evidence type="ECO:0000256" key="4">
    <source>
        <dbReference type="SAM" id="MobiDB-lite"/>
    </source>
</evidence>
<comment type="subcellular location">
    <subcellularLocation>
        <location evidence="1">Nucleus</location>
    </subcellularLocation>
</comment>
<dbReference type="PROSITE" id="PS51634">
    <property type="entry name" value="CRC"/>
    <property type="match status" value="1"/>
</dbReference>
<comment type="similarity">
    <text evidence="2">Belongs to the lin-54 family.</text>
</comment>
<evidence type="ECO:0000313" key="6">
    <source>
        <dbReference type="EMBL" id="MED6107479.1"/>
    </source>
</evidence>
<evidence type="ECO:0000259" key="5">
    <source>
        <dbReference type="PROSITE" id="PS51634"/>
    </source>
</evidence>
<feature type="compositionally biased region" description="Polar residues" evidence="4">
    <location>
        <begin position="25"/>
        <end position="34"/>
    </location>
</feature>
<accession>A0ABU6Q7P5</accession>
<keyword evidence="7" id="KW-1185">Reference proteome</keyword>
<evidence type="ECO:0000256" key="1">
    <source>
        <dbReference type="ARBA" id="ARBA00004123"/>
    </source>
</evidence>
<dbReference type="Pfam" id="PF03638">
    <property type="entry name" value="TCR"/>
    <property type="match status" value="2"/>
</dbReference>
<feature type="domain" description="CRC" evidence="5">
    <location>
        <begin position="36"/>
        <end position="142"/>
    </location>
</feature>
<dbReference type="InterPro" id="IPR044522">
    <property type="entry name" value="TSO1-like"/>
</dbReference>
<gene>
    <name evidence="6" type="ORF">PIB30_014577</name>
</gene>
<evidence type="ECO:0000256" key="2">
    <source>
        <dbReference type="ARBA" id="ARBA00007267"/>
    </source>
</evidence>
<dbReference type="SMART" id="SM01114">
    <property type="entry name" value="CXC"/>
    <property type="match status" value="2"/>
</dbReference>
<dbReference type="PANTHER" id="PTHR46159">
    <property type="entry name" value="PROTEIN TESMIN/TSO1-LIKE CXC 2"/>
    <property type="match status" value="1"/>
</dbReference>
<reference evidence="6 7" key="1">
    <citation type="journal article" date="2023" name="Plants (Basel)">
        <title>Bridging the Gap: Combining Genomics and Transcriptomics Approaches to Understand Stylosanthes scabra, an Orphan Legume from the Brazilian Caatinga.</title>
        <authorList>
            <person name="Ferreira-Neto J.R.C."/>
            <person name="da Silva M.D."/>
            <person name="Binneck E."/>
            <person name="de Melo N.F."/>
            <person name="da Silva R.H."/>
            <person name="de Melo A.L.T.M."/>
            <person name="Pandolfi V."/>
            <person name="Bustamante F.O."/>
            <person name="Brasileiro-Vidal A.C."/>
            <person name="Benko-Iseppon A.M."/>
        </authorList>
    </citation>
    <scope>NUCLEOTIDE SEQUENCE [LARGE SCALE GENOMIC DNA]</scope>
    <source>
        <tissue evidence="6">Leaves</tissue>
    </source>
</reference>
<comment type="caution">
    <text evidence="6">The sequence shown here is derived from an EMBL/GenBank/DDBJ whole genome shotgun (WGS) entry which is preliminary data.</text>
</comment>
<dbReference type="EMBL" id="JASCZI010000039">
    <property type="protein sequence ID" value="MED6107479.1"/>
    <property type="molecule type" value="Genomic_DNA"/>
</dbReference>
<feature type="region of interest" description="Disordered" evidence="4">
    <location>
        <begin position="1"/>
        <end position="34"/>
    </location>
</feature>
<protein>
    <recommendedName>
        <fullName evidence="5">CRC domain-containing protein</fullName>
    </recommendedName>
</protein>
<organism evidence="6 7">
    <name type="scientific">Stylosanthes scabra</name>
    <dbReference type="NCBI Taxonomy" id="79078"/>
    <lineage>
        <taxon>Eukaryota</taxon>
        <taxon>Viridiplantae</taxon>
        <taxon>Streptophyta</taxon>
        <taxon>Embryophyta</taxon>
        <taxon>Tracheophyta</taxon>
        <taxon>Spermatophyta</taxon>
        <taxon>Magnoliopsida</taxon>
        <taxon>eudicotyledons</taxon>
        <taxon>Gunneridae</taxon>
        <taxon>Pentapetalae</taxon>
        <taxon>rosids</taxon>
        <taxon>fabids</taxon>
        <taxon>Fabales</taxon>
        <taxon>Fabaceae</taxon>
        <taxon>Papilionoideae</taxon>
        <taxon>50 kb inversion clade</taxon>
        <taxon>dalbergioids sensu lato</taxon>
        <taxon>Dalbergieae</taxon>
        <taxon>Pterocarpus clade</taxon>
        <taxon>Stylosanthes</taxon>
    </lineage>
</organism>
<feature type="region of interest" description="Disordered" evidence="4">
    <location>
        <begin position="336"/>
        <end position="356"/>
    </location>
</feature>
<evidence type="ECO:0000313" key="7">
    <source>
        <dbReference type="Proteomes" id="UP001341840"/>
    </source>
</evidence>
<sequence length="370" mass="41567">MASSSGNMNEEEGASDNNHGDLNKENNPSSSSINDGNCRCTCKKSKCVKFYCRCFNSGNFCNDSCSCKNCLNNEENKDAVEEIKKNIQLRDPEAFESKNLARTRNGCHCRKSECTLQYCVCKRNGVGCTLNCLCEGCKNEYGINPNPNHNNGSKNVETIMDNESSSGSSQSYHPAVHANSSIQLPDDELGNSNNVNNNNIHMPMPTNPVDSPYYNFLVHQNHVAAPYYDPLLTPVQIQSSRNNITEMQITDLFEDTNWQGQSSFLRTNPPFYYDNNVAELSSIPRIQSSQQYQPIQSHGFHQQGEESFGAMNLQYPFLSSSQQPNNGEATNMQLHLHPHLHGHGPSPPPTPDNEENHHHMMFLWQNNRPQ</sequence>
<proteinExistence type="inferred from homology"/>
<name>A0ABU6Q7P5_9FABA</name>
<keyword evidence="3" id="KW-0539">Nucleus</keyword>
<dbReference type="InterPro" id="IPR005172">
    <property type="entry name" value="CRC"/>
</dbReference>
<dbReference type="PANTHER" id="PTHR46159:SF6">
    <property type="entry name" value="OS12G0605300 PROTEIN"/>
    <property type="match status" value="1"/>
</dbReference>
<dbReference type="Proteomes" id="UP001341840">
    <property type="component" value="Unassembled WGS sequence"/>
</dbReference>
<feature type="region of interest" description="Disordered" evidence="4">
    <location>
        <begin position="148"/>
        <end position="176"/>
    </location>
</feature>
<dbReference type="InterPro" id="IPR033467">
    <property type="entry name" value="Tesmin/TSO1-like_CXC"/>
</dbReference>
<evidence type="ECO:0000256" key="3">
    <source>
        <dbReference type="ARBA" id="ARBA00023242"/>
    </source>
</evidence>
<feature type="compositionally biased region" description="Polar residues" evidence="4">
    <location>
        <begin position="152"/>
        <end position="176"/>
    </location>
</feature>